<gene>
    <name evidence="2" type="ORF">JOH49_005436</name>
</gene>
<protein>
    <submittedName>
        <fullName evidence="2">Uncharacterized protein</fullName>
    </submittedName>
</protein>
<dbReference type="RefSeq" id="WP_244981181.1">
    <property type="nucleotide sequence ID" value="NZ_JAFICZ010000001.1"/>
</dbReference>
<name>A0A8I1YFT8_BRAEL</name>
<sequence>MTDYAKAQKAMHDNRKRLKAERLAREPKRPTAQERAQRPIWMITEAEGEMALHFRRVDTELEIWIASSDDYSFVISNESRSGLDCMESRALLHHIAPTI</sequence>
<evidence type="ECO:0000313" key="3">
    <source>
        <dbReference type="Proteomes" id="UP000673383"/>
    </source>
</evidence>
<proteinExistence type="predicted"/>
<dbReference type="AlphaFoldDB" id="A0A8I1YFT8"/>
<evidence type="ECO:0000256" key="1">
    <source>
        <dbReference type="SAM" id="MobiDB-lite"/>
    </source>
</evidence>
<dbReference type="EMBL" id="JAFICZ010000001">
    <property type="protein sequence ID" value="MBP1295683.1"/>
    <property type="molecule type" value="Genomic_DNA"/>
</dbReference>
<reference evidence="2" key="1">
    <citation type="submission" date="2021-02" db="EMBL/GenBank/DDBJ databases">
        <title>Genomic Encyclopedia of Type Strains, Phase IV (KMG-V): Genome sequencing to study the core and pangenomes of soil and plant-associated prokaryotes.</title>
        <authorList>
            <person name="Whitman W."/>
        </authorList>
    </citation>
    <scope>NUCLEOTIDE SEQUENCE</scope>
    <source>
        <strain evidence="2">USDA 406</strain>
    </source>
</reference>
<comment type="caution">
    <text evidence="2">The sequence shown here is derived from an EMBL/GenBank/DDBJ whole genome shotgun (WGS) entry which is preliminary data.</text>
</comment>
<accession>A0A8I1YFT8</accession>
<dbReference type="Proteomes" id="UP000673383">
    <property type="component" value="Unassembled WGS sequence"/>
</dbReference>
<feature type="region of interest" description="Disordered" evidence="1">
    <location>
        <begin position="1"/>
        <end position="38"/>
    </location>
</feature>
<organism evidence="2 3">
    <name type="scientific">Bradyrhizobium elkanii</name>
    <dbReference type="NCBI Taxonomy" id="29448"/>
    <lineage>
        <taxon>Bacteria</taxon>
        <taxon>Pseudomonadati</taxon>
        <taxon>Pseudomonadota</taxon>
        <taxon>Alphaproteobacteria</taxon>
        <taxon>Hyphomicrobiales</taxon>
        <taxon>Nitrobacteraceae</taxon>
        <taxon>Bradyrhizobium</taxon>
    </lineage>
</organism>
<feature type="compositionally biased region" description="Basic and acidic residues" evidence="1">
    <location>
        <begin position="20"/>
        <end position="37"/>
    </location>
</feature>
<evidence type="ECO:0000313" key="2">
    <source>
        <dbReference type="EMBL" id="MBP1295683.1"/>
    </source>
</evidence>